<feature type="compositionally biased region" description="Basic and acidic residues" evidence="2">
    <location>
        <begin position="309"/>
        <end position="318"/>
    </location>
</feature>
<feature type="compositionally biased region" description="Basic and acidic residues" evidence="2">
    <location>
        <begin position="362"/>
        <end position="372"/>
    </location>
</feature>
<feature type="compositionally biased region" description="Low complexity" evidence="2">
    <location>
        <begin position="708"/>
        <end position="718"/>
    </location>
</feature>
<feature type="coiled-coil region" evidence="1">
    <location>
        <begin position="843"/>
        <end position="873"/>
    </location>
</feature>
<dbReference type="EMBL" id="LK056664">
    <property type="protein sequence ID" value="CDU23833.1"/>
    <property type="molecule type" value="Genomic_DNA"/>
</dbReference>
<sequence>MSLRPDSVYRVDLSDHSQSKEAQNARSPPKVVQIRLTEQALQQLANAYSGNDGGSPDISVDVDPTDPLLVIGDLRFALHAPLPAGGSQSSKTPSTADAGSTPTAPHELYKLSKDESTLHRIGTIATKLSIKPTRDVSAVAQRLKQQKEEEEQRKEERRRALMQGASPHPTASSSSRTGVNKTLAGVRASSSSSSLLTSPLSRSSSLNRLSKRREPNLLQSTSLSRGVSREPSPGAGTTTHAAAHNKPHGAHSDAFANARRTDRAFTDSPKLTGTTPSRSTGRLLGPDHNAGISGSGRTQQKTAVTEEDERQRPDRNQTEQEMQLSSPASIASDAVPKKSTKLTTRQRLAKATKAGSRLLTASDRRATPERRTVPLATHASPPSKLSASAKPSLAEGSGTDAPAHQNSPPKAKTRETIAGTSSLHSASGQLAKSVEDAIHGSVGAERGRRTSLASTSPTKTVGNESSAPLSKPLEVKDLQKARKADHDGNLSSSAIRGSAAATKQEGSITSSEERKVAAAAEVENAKSSDSKPSSSRNEVKSKPNEAPAAAVQVVTMKKARQSSSASDVKHQSSQASPSSKPLRRSEAESSESDLSARTDTRKREHSSSDHIAKSTSSSSSIKQTNTRKSEDDPSDATQRKRRRTNDFVSSNSAPLRREVKQSTSSDPTTPRTDENYARRREPSRDGSDRPAEPTSPRDGQMRASIPVSASMPSFASSSKRLQTVAEMTEREPRRNKTEAYHDRRRDRSYDEPHYDEYAAHYRSRSSGRNKDEEERGRQEAEDVRISSREPASSPPSAKASAASSVERPTRGVGPGATHWSEPWLDVRSKADWHRLAQRFTKTQEEYLVSRQRLEAESERLERELELAAKEEQATARSHALDAEVPAERSLLFSPHKVSVSSATRNGGPEHADTVMGDVEMETAINTSINSRTRSGVRTNPAEDGDDSPEEGEMRSSDDEDDSDNRKHAGAGDADKRSPETSSSLDSLLLASRRSESPDNLAWRASSTKLSSDGADRPLSYADLADRVKQLNELHGSLSRMHRVLSDFKAKSGVVASVR</sequence>
<reference evidence="3" key="1">
    <citation type="submission" date="2014-06" db="EMBL/GenBank/DDBJ databases">
        <authorList>
            <person name="Ju J."/>
            <person name="Zhang J."/>
        </authorList>
    </citation>
    <scope>NUCLEOTIDE SEQUENCE</scope>
    <source>
        <strain evidence="3">SscI8</strain>
    </source>
</reference>
<evidence type="ECO:0000256" key="2">
    <source>
        <dbReference type="SAM" id="MobiDB-lite"/>
    </source>
</evidence>
<feature type="compositionally biased region" description="Basic and acidic residues" evidence="2">
    <location>
        <begin position="7"/>
        <end position="19"/>
    </location>
</feature>
<feature type="compositionally biased region" description="Basic and acidic residues" evidence="2">
    <location>
        <begin position="727"/>
        <end position="759"/>
    </location>
</feature>
<proteinExistence type="predicted"/>
<feature type="region of interest" description="Disordered" evidence="2">
    <location>
        <begin position="1"/>
        <end position="31"/>
    </location>
</feature>
<feature type="compositionally biased region" description="Basic and acidic residues" evidence="2">
    <location>
        <begin position="145"/>
        <end position="159"/>
    </location>
</feature>
<feature type="compositionally biased region" description="Low complexity" evidence="2">
    <location>
        <begin position="187"/>
        <end position="208"/>
    </location>
</feature>
<evidence type="ECO:0000313" key="3">
    <source>
        <dbReference type="EMBL" id="CDU23833.1"/>
    </source>
</evidence>
<feature type="compositionally biased region" description="Low complexity" evidence="2">
    <location>
        <begin position="979"/>
        <end position="991"/>
    </location>
</feature>
<feature type="compositionally biased region" description="Polar residues" evidence="2">
    <location>
        <begin position="418"/>
        <end position="430"/>
    </location>
</feature>
<feature type="compositionally biased region" description="Basic and acidic residues" evidence="2">
    <location>
        <begin position="594"/>
        <end position="612"/>
    </location>
</feature>
<feature type="region of interest" description="Disordered" evidence="2">
    <location>
        <begin position="134"/>
        <end position="823"/>
    </location>
</feature>
<feature type="compositionally biased region" description="Low complexity" evidence="2">
    <location>
        <begin position="379"/>
        <end position="394"/>
    </location>
</feature>
<feature type="compositionally biased region" description="Polar residues" evidence="2">
    <location>
        <begin position="169"/>
        <end position="180"/>
    </location>
</feature>
<feature type="region of interest" description="Disordered" evidence="2">
    <location>
        <begin position="888"/>
        <end position="1017"/>
    </location>
</feature>
<organism evidence="3">
    <name type="scientific">Sporisorium scitamineum</name>
    <dbReference type="NCBI Taxonomy" id="49012"/>
    <lineage>
        <taxon>Eukaryota</taxon>
        <taxon>Fungi</taxon>
        <taxon>Dikarya</taxon>
        <taxon>Basidiomycota</taxon>
        <taxon>Ustilaginomycotina</taxon>
        <taxon>Ustilaginomycetes</taxon>
        <taxon>Ustilaginales</taxon>
        <taxon>Ustilaginaceae</taxon>
        <taxon>Sporisorium</taxon>
    </lineage>
</organism>
<accession>A0A127ZEB5</accession>
<feature type="compositionally biased region" description="Basic and acidic residues" evidence="2">
    <location>
        <begin position="473"/>
        <end position="488"/>
    </location>
</feature>
<dbReference type="AlphaFoldDB" id="A0A127ZEB5"/>
<protein>
    <submittedName>
        <fullName evidence="3">Uncharacterized protein</fullName>
    </submittedName>
</protein>
<feature type="compositionally biased region" description="Polar residues" evidence="2">
    <location>
        <begin position="269"/>
        <end position="280"/>
    </location>
</feature>
<evidence type="ECO:0000256" key="1">
    <source>
        <dbReference type="SAM" id="Coils"/>
    </source>
</evidence>
<feature type="compositionally biased region" description="Polar residues" evidence="2">
    <location>
        <begin position="319"/>
        <end position="329"/>
    </location>
</feature>
<feature type="compositionally biased region" description="Polar residues" evidence="2">
    <location>
        <begin position="561"/>
        <end position="579"/>
    </location>
</feature>
<feature type="region of interest" description="Disordered" evidence="2">
    <location>
        <begin position="82"/>
        <end position="112"/>
    </location>
</feature>
<feature type="compositionally biased region" description="Polar residues" evidence="2">
    <location>
        <begin position="86"/>
        <end position="103"/>
    </location>
</feature>
<feature type="compositionally biased region" description="Basic and acidic residues" evidence="2">
    <location>
        <begin position="671"/>
        <end position="691"/>
    </location>
</feature>
<feature type="compositionally biased region" description="Polar residues" evidence="2">
    <location>
        <begin position="451"/>
        <end position="468"/>
    </location>
</feature>
<feature type="compositionally biased region" description="Polar residues" evidence="2">
    <location>
        <begin position="923"/>
        <end position="937"/>
    </location>
</feature>
<feature type="compositionally biased region" description="Basic and acidic residues" evidence="2">
    <location>
        <begin position="768"/>
        <end position="787"/>
    </location>
</feature>
<gene>
    <name evidence="3" type="ORF">SPSC_02462</name>
</gene>
<name>A0A127ZEB5_9BASI</name>
<dbReference type="OrthoDB" id="2555595at2759"/>
<feature type="compositionally biased region" description="Low complexity" evidence="2">
    <location>
        <begin position="788"/>
        <end position="804"/>
    </location>
</feature>
<keyword evidence="1" id="KW-0175">Coiled coil</keyword>